<dbReference type="Proteomes" id="UP000799439">
    <property type="component" value="Unassembled WGS sequence"/>
</dbReference>
<proteinExistence type="predicted"/>
<reference evidence="5" key="1">
    <citation type="journal article" date="2020" name="Stud. Mycol.">
        <title>101 Dothideomycetes genomes: a test case for predicting lifestyles and emergence of pathogens.</title>
        <authorList>
            <person name="Haridas S."/>
            <person name="Albert R."/>
            <person name="Binder M."/>
            <person name="Bloem J."/>
            <person name="Labutti K."/>
            <person name="Salamov A."/>
            <person name="Andreopoulos B."/>
            <person name="Baker S."/>
            <person name="Barry K."/>
            <person name="Bills G."/>
            <person name="Bluhm B."/>
            <person name="Cannon C."/>
            <person name="Castanera R."/>
            <person name="Culley D."/>
            <person name="Daum C."/>
            <person name="Ezra D."/>
            <person name="Gonzalez J."/>
            <person name="Henrissat B."/>
            <person name="Kuo A."/>
            <person name="Liang C."/>
            <person name="Lipzen A."/>
            <person name="Lutzoni F."/>
            <person name="Magnuson J."/>
            <person name="Mondo S."/>
            <person name="Nolan M."/>
            <person name="Ohm R."/>
            <person name="Pangilinan J."/>
            <person name="Park H.-J."/>
            <person name="Ramirez L."/>
            <person name="Alfaro M."/>
            <person name="Sun H."/>
            <person name="Tritt A."/>
            <person name="Yoshinaga Y."/>
            <person name="Zwiers L.-H."/>
            <person name="Turgeon B."/>
            <person name="Goodwin S."/>
            <person name="Spatafora J."/>
            <person name="Crous P."/>
            <person name="Grigoriev I."/>
        </authorList>
    </citation>
    <scope>NUCLEOTIDE SEQUENCE</scope>
    <source>
        <strain evidence="5">CBS 260.36</strain>
    </source>
</reference>
<evidence type="ECO:0000259" key="3">
    <source>
        <dbReference type="Pfam" id="PF03033"/>
    </source>
</evidence>
<dbReference type="InterPro" id="IPR050426">
    <property type="entry name" value="Glycosyltransferase_28"/>
</dbReference>
<dbReference type="OrthoDB" id="5835829at2759"/>
<dbReference type="GO" id="GO:0005975">
    <property type="term" value="P:carbohydrate metabolic process"/>
    <property type="evidence" value="ECO:0007669"/>
    <property type="project" value="InterPro"/>
</dbReference>
<evidence type="ECO:0000256" key="1">
    <source>
        <dbReference type="ARBA" id="ARBA00022679"/>
    </source>
</evidence>
<gene>
    <name evidence="5" type="ORF">K461DRAFT_218850</name>
</gene>
<dbReference type="Gene3D" id="3.40.50.2000">
    <property type="entry name" value="Glycogen Phosphorylase B"/>
    <property type="match status" value="2"/>
</dbReference>
<protein>
    <submittedName>
        <fullName evidence="5">Glycosyltransferase family 1 protein</fullName>
    </submittedName>
</protein>
<feature type="compositionally biased region" description="Polar residues" evidence="2">
    <location>
        <begin position="32"/>
        <end position="41"/>
    </location>
</feature>
<dbReference type="PANTHER" id="PTHR48050">
    <property type="entry name" value="STEROL 3-BETA-GLUCOSYLTRANSFERASE"/>
    <property type="match status" value="1"/>
</dbReference>
<feature type="compositionally biased region" description="Basic residues" evidence="2">
    <location>
        <begin position="693"/>
        <end position="704"/>
    </location>
</feature>
<dbReference type="InterPro" id="IPR004276">
    <property type="entry name" value="GlycoTrans_28_N"/>
</dbReference>
<dbReference type="FunFam" id="3.40.50.2000:FF:000100">
    <property type="entry name" value="Glycosyltransferase family 1 protein"/>
    <property type="match status" value="1"/>
</dbReference>
<dbReference type="Pfam" id="PF06722">
    <property type="entry name" value="EryCIII-like_C"/>
    <property type="match status" value="1"/>
</dbReference>
<name>A0A9P4J7W8_9PEZI</name>
<feature type="domain" description="Erythromycin biosynthesis protein CIII-like C-terminal" evidence="4">
    <location>
        <begin position="470"/>
        <end position="577"/>
    </location>
</feature>
<dbReference type="EMBL" id="ML996081">
    <property type="protein sequence ID" value="KAF2156997.1"/>
    <property type="molecule type" value="Genomic_DNA"/>
</dbReference>
<evidence type="ECO:0000313" key="6">
    <source>
        <dbReference type="Proteomes" id="UP000799439"/>
    </source>
</evidence>
<dbReference type="SUPFAM" id="SSF53756">
    <property type="entry name" value="UDP-Glycosyltransferase/glycogen phosphorylase"/>
    <property type="match status" value="1"/>
</dbReference>
<dbReference type="InterPro" id="IPR010610">
    <property type="entry name" value="EryCIII-like_C"/>
</dbReference>
<evidence type="ECO:0000313" key="5">
    <source>
        <dbReference type="EMBL" id="KAF2156997.1"/>
    </source>
</evidence>
<evidence type="ECO:0000259" key="4">
    <source>
        <dbReference type="Pfam" id="PF06722"/>
    </source>
</evidence>
<keyword evidence="1" id="KW-0808">Transferase</keyword>
<dbReference type="InterPro" id="IPR002213">
    <property type="entry name" value="UDP_glucos_trans"/>
</dbReference>
<feature type="region of interest" description="Disordered" evidence="2">
    <location>
        <begin position="1010"/>
        <end position="1034"/>
    </location>
</feature>
<evidence type="ECO:0000256" key="2">
    <source>
        <dbReference type="SAM" id="MobiDB-lite"/>
    </source>
</evidence>
<dbReference type="CDD" id="cd03784">
    <property type="entry name" value="GT1_Gtf-like"/>
    <property type="match status" value="1"/>
</dbReference>
<feature type="domain" description="Glycosyltransferase family 28 N-terminal" evidence="3">
    <location>
        <begin position="147"/>
        <end position="306"/>
    </location>
</feature>
<dbReference type="PANTHER" id="PTHR48050:SF5">
    <property type="entry name" value="UDP-GLUCOSE,STEROL TRANSFERASE"/>
    <property type="match status" value="1"/>
</dbReference>
<keyword evidence="6" id="KW-1185">Reference proteome</keyword>
<comment type="caution">
    <text evidence="5">The sequence shown here is derived from an EMBL/GenBank/DDBJ whole genome shotgun (WGS) entry which is preliminary data.</text>
</comment>
<organism evidence="5 6">
    <name type="scientific">Myriangium duriaei CBS 260.36</name>
    <dbReference type="NCBI Taxonomy" id="1168546"/>
    <lineage>
        <taxon>Eukaryota</taxon>
        <taxon>Fungi</taxon>
        <taxon>Dikarya</taxon>
        <taxon>Ascomycota</taxon>
        <taxon>Pezizomycotina</taxon>
        <taxon>Dothideomycetes</taxon>
        <taxon>Dothideomycetidae</taxon>
        <taxon>Myriangiales</taxon>
        <taxon>Myriangiaceae</taxon>
        <taxon>Myriangium</taxon>
    </lineage>
</organism>
<accession>A0A9P4J7W8</accession>
<sequence length="1034" mass="114325">MRAPYSFRFFDHPETQNSSSSEDEHEGEAPSKSISKTSSFGKPSAKREGKQTSREESYRHLNLKNDQYQSKSRVSRTDGRLRISINERANRGRVAKWLGKSIRNHFDIAQKTTIDRLGQRTSDQQDDEAERIAKSLRDNIPKPRLNIVIMVIGSRGDIQPFLRIGQVLRDRGHRVRIATHPAFRDFVQNDIGLEFFSVGGDPSELMAFMVKNPGLIPSFETVRQGEVAKRRAAMAEMFEGFWRSCINATDDENDKSNAQMMGDKHPFVADAIIANPPSFAHVHIAERLGIPLHIAFTFPYSPTTAFPHPLANIKTSGANVDANYVNFMSYALVEMMTWQGLGDLINRFRVRTLGLEAVNHLWASGNLWRMQVAHCYMWSDSLVPKPKDWGPEIDITGFTFLDLASTFQPPDDLKRFLDSGEAPVYIGFGSIVVDDPDKFTELIFEAVKISGVRALISKGWGGIGGDAGKPDNVLMLDNTPHDWLFPKCRAVVHHGGAGTTAIGLKCGKPTVIVPFFGDQPFWGAMVADHKAGADSSIPYKHLTAERLAEAIKQCLTEEARDNAQRIADSIAREGDGAENAVQAFERHLPLAGHHNIRCSILEERVAVWRLKHSNLRLSALAAEILVEERKIKWSQLQLVRHYEYNDFDGPGEPISGIGGAIAHAAYGFGSGFSEIPSNMREHIKMNRSPEHRITKRRDGKRMKKAAASEASAEKNGEVAPDEVAAQESQVYAETADCHGSSQSPPYVSVSGAENPQRSLALDLAEDAGLGLQNSFGALFWAPLDVNLAMAQGLHNVPRLYGDSTVRKPLRISGIKSGMKAARNEFCFGIYDGLSGLVLQPAKGVRDADGVPASIAGFWTGIGKGIGGVVFKPISAVVSLPAFTGQGLRKEIQKRTNGHVSRANIWIRRAQIIQGQKDLNALKKGEDGEEEVSVVWKRVDDGWETMAKVWAAAADYRKTNGKLMGAVMVRHERKKWERAGALENVTATKDALRSAKSKKELRRFFAERKREMEIADQPQGLAETKAANPDTGDVR</sequence>
<dbReference type="FunFam" id="3.40.50.2000:FF:000009">
    <property type="entry name" value="Sterol 3-beta-glucosyltransferase UGT80A2"/>
    <property type="match status" value="1"/>
</dbReference>
<feature type="region of interest" description="Disordered" evidence="2">
    <location>
        <begin position="691"/>
        <end position="720"/>
    </location>
</feature>
<dbReference type="GO" id="GO:0016906">
    <property type="term" value="F:sterol 3-beta-glucosyltransferase activity"/>
    <property type="evidence" value="ECO:0007669"/>
    <property type="project" value="UniProtKB-ARBA"/>
</dbReference>
<feature type="compositionally biased region" description="Basic and acidic residues" evidence="2">
    <location>
        <begin position="45"/>
        <end position="59"/>
    </location>
</feature>
<dbReference type="Pfam" id="PF03033">
    <property type="entry name" value="Glyco_transf_28"/>
    <property type="match status" value="1"/>
</dbReference>
<dbReference type="AlphaFoldDB" id="A0A9P4J7W8"/>
<feature type="region of interest" description="Disordered" evidence="2">
    <location>
        <begin position="1"/>
        <end position="77"/>
    </location>
</feature>